<gene>
    <name evidence="3" type="ORF">F503_03762</name>
</gene>
<organism evidence="3 4">
    <name type="scientific">Ophiostoma piceae (strain UAMH 11346)</name>
    <name type="common">Sap stain fungus</name>
    <dbReference type="NCBI Taxonomy" id="1262450"/>
    <lineage>
        <taxon>Eukaryota</taxon>
        <taxon>Fungi</taxon>
        <taxon>Dikarya</taxon>
        <taxon>Ascomycota</taxon>
        <taxon>Pezizomycotina</taxon>
        <taxon>Sordariomycetes</taxon>
        <taxon>Sordariomycetidae</taxon>
        <taxon>Ophiostomatales</taxon>
        <taxon>Ophiostomataceae</taxon>
        <taxon>Ophiostoma</taxon>
    </lineage>
</organism>
<feature type="compositionally biased region" description="Low complexity" evidence="2">
    <location>
        <begin position="33"/>
        <end position="53"/>
    </location>
</feature>
<dbReference type="OrthoDB" id="3532430at2759"/>
<feature type="region of interest" description="Disordered" evidence="2">
    <location>
        <begin position="1"/>
        <end position="80"/>
    </location>
</feature>
<feature type="compositionally biased region" description="Low complexity" evidence="2">
    <location>
        <begin position="63"/>
        <end position="80"/>
    </location>
</feature>
<evidence type="ECO:0000313" key="3">
    <source>
        <dbReference type="EMBL" id="EPE05157.1"/>
    </source>
</evidence>
<reference evidence="3 4" key="1">
    <citation type="journal article" date="2013" name="BMC Genomics">
        <title>The genome and transcriptome of the pine saprophyte Ophiostoma piceae, and a comparison with the bark beetle-associated pine pathogen Grosmannia clavigera.</title>
        <authorList>
            <person name="Haridas S."/>
            <person name="Wang Y."/>
            <person name="Lim L."/>
            <person name="Massoumi Alamouti S."/>
            <person name="Jackman S."/>
            <person name="Docking R."/>
            <person name="Robertson G."/>
            <person name="Birol I."/>
            <person name="Bohlmann J."/>
            <person name="Breuil C."/>
        </authorList>
    </citation>
    <scope>NUCLEOTIDE SEQUENCE [LARGE SCALE GENOMIC DNA]</scope>
    <source>
        <strain evidence="3 4">UAMH 11346</strain>
    </source>
</reference>
<sequence>MDLPIALRRTRRRASVLPMAQDAAPPTPPLTPSTPATPSRRHASAQASAFAKSSRTKRRVRFSDPGPATPSSTSSVSTGITPMIRRTSLAYGLDSPSSPVTEATFLPLRQVIDGRIKRRLRRNGLSEEMNLIYDEQRVAKREKKTRAAAAQLELEQLRSEVADKDREIERLRDLQDNDNDNEITIVQDNERVMALECELRILRNQIEGASGLVEHHDRTCNWTMAARDPFASSDMTELIEDASDAMTSVMTEVDMDDDVFGDTTMAELQCSTPSRRRRLPLPAPAPRQLDDSQATISFGDCNAGQSSFPTPPATSPAAWMPDPISPMSDCAAETTPATPTMHLFSTKRPVTQPLFSPALTPSSVSTAEVDVQACLPDPETDALREEVASLQRETAKLNSALEMYQSLVKVVEEKIASAQEATTSTPSVPSELDEQVTLVLRALSDKTAALVDLSKSLAVLGFNAKGDRQSDASEVVANLSTAFRTARLELEYLTPGEIELPLTAPAAQILDLLLGRLRTLSANAREAEARVDEYREVEGSLKEQLAARVSAMDQLNDEITERDALIEQKNSMLAEKNALLAEKESLLSTQGEGVAELEVGLDRLKGAVASYVRDMAELEALVQRLEKELAQSKEDTKRETETKKELEHKLAETVASYEKHQREMVVMEKRVAVAETKTEIERREKEMALSRRAAATLALNQNHGRALALRDARVQELRGEIEQVNDALRASHDTSRQLRVDNAGMAAALDAEKQRAQNAVATLHAELTRVSQLGKDLLGPSPAEEKATSSPRKLMTPGRRVSLGKSATVVESEKDSRKRRRYDSGLGFLDEDEVELF</sequence>
<dbReference type="Proteomes" id="UP000016923">
    <property type="component" value="Unassembled WGS sequence"/>
</dbReference>
<feature type="coiled-coil region" evidence="1">
    <location>
        <begin position="140"/>
        <end position="205"/>
    </location>
</feature>
<keyword evidence="1" id="KW-0175">Coiled coil</keyword>
<dbReference type="OMA" id="AESYWMT"/>
<name>S3BX92_OPHP1</name>
<dbReference type="VEuPathDB" id="FungiDB:F503_03762"/>
<keyword evidence="4" id="KW-1185">Reference proteome</keyword>
<evidence type="ECO:0000256" key="2">
    <source>
        <dbReference type="SAM" id="MobiDB-lite"/>
    </source>
</evidence>
<accession>S3BX92</accession>
<dbReference type="EMBL" id="KE148157">
    <property type="protein sequence ID" value="EPE05157.1"/>
    <property type="molecule type" value="Genomic_DNA"/>
</dbReference>
<dbReference type="STRING" id="1262450.S3BX92"/>
<feature type="coiled-coil region" evidence="1">
    <location>
        <begin position="380"/>
        <end position="421"/>
    </location>
</feature>
<evidence type="ECO:0000256" key="1">
    <source>
        <dbReference type="SAM" id="Coils"/>
    </source>
</evidence>
<protein>
    <submittedName>
        <fullName evidence="3">Uncharacterized protein</fullName>
    </submittedName>
</protein>
<dbReference type="AlphaFoldDB" id="S3BX92"/>
<dbReference type="eggNOG" id="ENOG502SS15">
    <property type="taxonomic scope" value="Eukaryota"/>
</dbReference>
<dbReference type="HOGENOM" id="CLU_024110_0_0_1"/>
<proteinExistence type="predicted"/>
<evidence type="ECO:0000313" key="4">
    <source>
        <dbReference type="Proteomes" id="UP000016923"/>
    </source>
</evidence>
<feature type="coiled-coil region" evidence="1">
    <location>
        <begin position="714"/>
        <end position="766"/>
    </location>
</feature>
<feature type="region of interest" description="Disordered" evidence="2">
    <location>
        <begin position="775"/>
        <end position="818"/>
    </location>
</feature>
<feature type="coiled-coil region" evidence="1">
    <location>
        <begin position="510"/>
        <end position="677"/>
    </location>
</feature>